<name>A0A094SQ74_9ZZZZ</name>
<dbReference type="SUPFAM" id="SSF53613">
    <property type="entry name" value="Ribokinase-like"/>
    <property type="match status" value="1"/>
</dbReference>
<dbReference type="CDD" id="cd01166">
    <property type="entry name" value="KdgK"/>
    <property type="match status" value="1"/>
</dbReference>
<dbReference type="Pfam" id="PF00294">
    <property type="entry name" value="PfkB"/>
    <property type="match status" value="1"/>
</dbReference>
<dbReference type="AlphaFoldDB" id="A0A094SQ74"/>
<dbReference type="EMBL" id="JNSK01000001">
    <property type="protein sequence ID" value="KGA20833.1"/>
    <property type="molecule type" value="Genomic_DNA"/>
</dbReference>
<dbReference type="PANTHER" id="PTHR10584">
    <property type="entry name" value="SUGAR KINASE"/>
    <property type="match status" value="1"/>
</dbReference>
<comment type="similarity">
    <text evidence="1">Belongs to the carbohydrate kinase PfkB family.</text>
</comment>
<reference evidence="5" key="1">
    <citation type="submission" date="2014-05" db="EMBL/GenBank/DDBJ databases">
        <title>Key roles for freshwater Actinobacteria revealed by deep metagenomic sequencing.</title>
        <authorList>
            <person name="Ghai R."/>
            <person name="Mizuno C.M."/>
            <person name="Picazo A."/>
            <person name="Camacho A."/>
            <person name="Rodriguez-Valera F."/>
        </authorList>
    </citation>
    <scope>NUCLEOTIDE SEQUENCE</scope>
</reference>
<dbReference type="PANTHER" id="PTHR10584:SF167">
    <property type="entry name" value="PFKB DOMAIN PROTEIN"/>
    <property type="match status" value="1"/>
</dbReference>
<comment type="caution">
    <text evidence="5">The sequence shown here is derived from an EMBL/GenBank/DDBJ whole genome shotgun (WGS) entry which is preliminary data.</text>
</comment>
<dbReference type="InterPro" id="IPR011611">
    <property type="entry name" value="PfkB_dom"/>
</dbReference>
<feature type="domain" description="Carbohydrate kinase PfkB" evidence="4">
    <location>
        <begin position="3"/>
        <end position="293"/>
    </location>
</feature>
<evidence type="ECO:0000256" key="3">
    <source>
        <dbReference type="ARBA" id="ARBA00022777"/>
    </source>
</evidence>
<dbReference type="GO" id="GO:0006796">
    <property type="term" value="P:phosphate-containing compound metabolic process"/>
    <property type="evidence" value="ECO:0007669"/>
    <property type="project" value="UniProtKB-ARBA"/>
</dbReference>
<dbReference type="InterPro" id="IPR029056">
    <property type="entry name" value="Ribokinase-like"/>
</dbReference>
<evidence type="ECO:0000256" key="1">
    <source>
        <dbReference type="ARBA" id="ARBA00010688"/>
    </source>
</evidence>
<dbReference type="PRINTS" id="PR00990">
    <property type="entry name" value="RIBOKINASE"/>
</dbReference>
<dbReference type="PROSITE" id="PS00584">
    <property type="entry name" value="PFKB_KINASES_2"/>
    <property type="match status" value="1"/>
</dbReference>
<keyword evidence="2" id="KW-0808">Transferase</keyword>
<dbReference type="InterPro" id="IPR002173">
    <property type="entry name" value="Carboh/pur_kinase_PfkB_CS"/>
</dbReference>
<evidence type="ECO:0000259" key="4">
    <source>
        <dbReference type="Pfam" id="PF00294"/>
    </source>
</evidence>
<organism evidence="5">
    <name type="scientific">freshwater metagenome</name>
    <dbReference type="NCBI Taxonomy" id="449393"/>
    <lineage>
        <taxon>unclassified sequences</taxon>
        <taxon>metagenomes</taxon>
        <taxon>ecological metagenomes</taxon>
    </lineage>
</organism>
<dbReference type="PROSITE" id="PS00583">
    <property type="entry name" value="PFKB_KINASES_1"/>
    <property type="match status" value="1"/>
</dbReference>
<proteinExistence type="inferred from homology"/>
<sequence length="301" mass="31179">MSAKVFCIGDLMLDIVAQIPTSPHDLHLGNDTRTVISTHGGGAGGNVASWLAILGNDVTMVGRIGDDAAGAAITAEFDALGISYADIVKEGLHTGVVICLVDPSGERTMLADNGANAGLCLDDLPALDGVDAIYITGYAPLAPLSRIGVLEMVRTINARGIPIFFDPATVGGMKDVPIDEILSWCELMNTLIMNEEEAIYLSGSSDLESALEFFLEYAQRAIIKRGSQGAIGLERGGEIITVGTRAIQVIDTTGAGDSFAAGFIDAITSGSNFAQAIERASAVAAHCVAIVGARGRVGTQI</sequence>
<dbReference type="Gene3D" id="3.40.1190.20">
    <property type="match status" value="1"/>
</dbReference>
<keyword evidence="3" id="KW-0418">Kinase</keyword>
<dbReference type="InterPro" id="IPR002139">
    <property type="entry name" value="Ribo/fructo_kinase"/>
</dbReference>
<accession>A0A094SQ74</accession>
<evidence type="ECO:0000313" key="5">
    <source>
        <dbReference type="EMBL" id="KGA20833.1"/>
    </source>
</evidence>
<dbReference type="GO" id="GO:0016301">
    <property type="term" value="F:kinase activity"/>
    <property type="evidence" value="ECO:0007669"/>
    <property type="project" value="UniProtKB-KW"/>
</dbReference>
<gene>
    <name evidence="5" type="ORF">GM50_0625</name>
</gene>
<evidence type="ECO:0000256" key="2">
    <source>
        <dbReference type="ARBA" id="ARBA00022679"/>
    </source>
</evidence>
<protein>
    <recommendedName>
        <fullName evidence="4">Carbohydrate kinase PfkB domain-containing protein</fullName>
    </recommendedName>
</protein>